<gene>
    <name evidence="2" type="ORF">GHT06_012821</name>
</gene>
<organism evidence="2 3">
    <name type="scientific">Daphnia sinensis</name>
    <dbReference type="NCBI Taxonomy" id="1820382"/>
    <lineage>
        <taxon>Eukaryota</taxon>
        <taxon>Metazoa</taxon>
        <taxon>Ecdysozoa</taxon>
        <taxon>Arthropoda</taxon>
        <taxon>Crustacea</taxon>
        <taxon>Branchiopoda</taxon>
        <taxon>Diplostraca</taxon>
        <taxon>Cladocera</taxon>
        <taxon>Anomopoda</taxon>
        <taxon>Daphniidae</taxon>
        <taxon>Daphnia</taxon>
        <taxon>Daphnia similis group</taxon>
    </lineage>
</organism>
<evidence type="ECO:0000256" key="1">
    <source>
        <dbReference type="SAM" id="MobiDB-lite"/>
    </source>
</evidence>
<dbReference type="AlphaFoldDB" id="A0AAD5KWB8"/>
<evidence type="ECO:0000313" key="3">
    <source>
        <dbReference type="Proteomes" id="UP000820818"/>
    </source>
</evidence>
<accession>A0AAD5KWB8</accession>
<comment type="caution">
    <text evidence="2">The sequence shown here is derived from an EMBL/GenBank/DDBJ whole genome shotgun (WGS) entry which is preliminary data.</text>
</comment>
<dbReference type="Proteomes" id="UP000820818">
    <property type="component" value="Linkage Group LG3"/>
</dbReference>
<sequence>MVRHTHAKLQEYTIERKENWKAMLNGMIKSVGDSNEDLTIALEKLCNSKKVPRRWIKLNKSKFENFLKYLRYKIDPKVANQMWEMFSKALEAEKKKEEKKKIPKNTDKTASEEKMEN</sequence>
<evidence type="ECO:0000313" key="2">
    <source>
        <dbReference type="EMBL" id="KAI9561859.1"/>
    </source>
</evidence>
<name>A0AAD5KWB8_9CRUS</name>
<proteinExistence type="predicted"/>
<reference evidence="2 3" key="1">
    <citation type="submission" date="2022-05" db="EMBL/GenBank/DDBJ databases">
        <title>A multi-omics perspective on studying reproductive biology in Daphnia sinensis.</title>
        <authorList>
            <person name="Jia J."/>
        </authorList>
    </citation>
    <scope>NUCLEOTIDE SEQUENCE [LARGE SCALE GENOMIC DNA]</scope>
    <source>
        <strain evidence="2 3">WSL</strain>
    </source>
</reference>
<dbReference type="EMBL" id="WJBH02000003">
    <property type="protein sequence ID" value="KAI9561859.1"/>
    <property type="molecule type" value="Genomic_DNA"/>
</dbReference>
<keyword evidence="3" id="KW-1185">Reference proteome</keyword>
<protein>
    <submittedName>
        <fullName evidence="2">Cell growth-regulating nucleolar protein</fullName>
    </submittedName>
</protein>
<feature type="region of interest" description="Disordered" evidence="1">
    <location>
        <begin position="92"/>
        <end position="117"/>
    </location>
</feature>